<reference evidence="12" key="1">
    <citation type="submission" date="2020-08" db="EMBL/GenBank/DDBJ databases">
        <title>Genome sequencing and assembly of the red palm weevil Rhynchophorus ferrugineus.</title>
        <authorList>
            <person name="Dias G.B."/>
            <person name="Bergman C.M."/>
            <person name="Manee M."/>
        </authorList>
    </citation>
    <scope>NUCLEOTIDE SEQUENCE</scope>
    <source>
        <strain evidence="12">AA-2017</strain>
        <tissue evidence="12">Whole larva</tissue>
    </source>
</reference>
<comment type="subcellular location">
    <subcellularLocation>
        <location evidence="1">Cell inner membrane</location>
        <topology evidence="1">Multi-pass membrane protein</topology>
    </subcellularLocation>
    <subcellularLocation>
        <location evidence="2">Plastid membrane</location>
        <topology evidence="2">Multi-pass membrane protein</topology>
    </subcellularLocation>
</comment>
<dbReference type="InterPro" id="IPR000515">
    <property type="entry name" value="MetI-like"/>
</dbReference>
<evidence type="ECO:0000259" key="11">
    <source>
        <dbReference type="PROSITE" id="PS50928"/>
    </source>
</evidence>
<evidence type="ECO:0000256" key="9">
    <source>
        <dbReference type="ARBA" id="ARBA00023136"/>
    </source>
</evidence>
<evidence type="ECO:0000313" key="12">
    <source>
        <dbReference type="EMBL" id="KAF7275636.1"/>
    </source>
</evidence>
<dbReference type="InterPro" id="IPR011865">
    <property type="entry name" value="CysT_permease"/>
</dbReference>
<dbReference type="Pfam" id="PF00528">
    <property type="entry name" value="BPD_transp_1"/>
    <property type="match status" value="2"/>
</dbReference>
<dbReference type="FunFam" id="1.10.3720.10:FF:000015">
    <property type="entry name" value="Sulfate ABC transporter, permease CysW"/>
    <property type="match status" value="1"/>
</dbReference>
<organism evidence="12 13">
    <name type="scientific">Rhynchophorus ferrugineus</name>
    <name type="common">Red palm weevil</name>
    <name type="synonym">Curculio ferrugineus</name>
    <dbReference type="NCBI Taxonomy" id="354439"/>
    <lineage>
        <taxon>Eukaryota</taxon>
        <taxon>Metazoa</taxon>
        <taxon>Ecdysozoa</taxon>
        <taxon>Arthropoda</taxon>
        <taxon>Hexapoda</taxon>
        <taxon>Insecta</taxon>
        <taxon>Pterygota</taxon>
        <taxon>Neoptera</taxon>
        <taxon>Endopterygota</taxon>
        <taxon>Coleoptera</taxon>
        <taxon>Polyphaga</taxon>
        <taxon>Cucujiformia</taxon>
        <taxon>Curculionidae</taxon>
        <taxon>Dryophthorinae</taxon>
        <taxon>Rhynchophorus</taxon>
    </lineage>
</organism>
<feature type="transmembrane region" description="Helical" evidence="10">
    <location>
        <begin position="246"/>
        <end position="269"/>
    </location>
</feature>
<dbReference type="SUPFAM" id="SSF161098">
    <property type="entry name" value="MetI-like"/>
    <property type="match status" value="2"/>
</dbReference>
<dbReference type="EMBL" id="JAACXV010009504">
    <property type="protein sequence ID" value="KAF7275636.1"/>
    <property type="molecule type" value="Genomic_DNA"/>
</dbReference>
<sequence length="512" mass="55839">GWEGFIEILSSERIIKSLQLSFSTALFAAAVNVIFGLLLAWCLVRYSFPGKKIVDALVDLPFALPTAVAGIALTALYSKNGWIGQYFEQIGIQIAYTPIGITLALVFIGIPFVVRTVQPVLADLETELEEAASALGANRWQTIRKVILPILLPALLTGFALAFARGVGEYGSVIFIAGNQPFKTEIAPLLIISRLEEYDYAGATTIAVVMLPSYRENRTMSFANSNALAEKLQSRDATREPTAVRYLLIAISLLFFVSCLLLPLILVFVEAFRQGIAVFVQALVEPDTLSAVKLTLLTAAIAVPLNVVFGIAAAWSVSKFKFKGKSLLTTLIDLPFSVSPVIAGLMLVLMFGTQGWWGTWLQDHDIKILYAVPAIVIATVFITVPFVARELIPLMEAQGTEEEEAAIVLGATGWQTFWKVTLPNIKWGLLYGVILCNARAMGEFGAVSVVSGHIRGETNTLPLHVEILYNEYSFSAAFAVATLLALLAIVTLIVKTWVEHRQEKSLQVQDAE</sequence>
<dbReference type="Proteomes" id="UP000625711">
    <property type="component" value="Unassembled WGS sequence"/>
</dbReference>
<dbReference type="InterPro" id="IPR005667">
    <property type="entry name" value="Sulph_transpt2"/>
</dbReference>
<feature type="transmembrane region" description="Helical" evidence="10">
    <location>
        <begin position="474"/>
        <end position="494"/>
    </location>
</feature>
<evidence type="ECO:0000256" key="8">
    <source>
        <dbReference type="ARBA" id="ARBA00023032"/>
    </source>
</evidence>
<feature type="transmembrane region" description="Helical" evidence="10">
    <location>
        <begin position="327"/>
        <end position="348"/>
    </location>
</feature>
<comment type="caution">
    <text evidence="12">The sequence shown here is derived from an EMBL/GenBank/DDBJ whole genome shotgun (WGS) entry which is preliminary data.</text>
</comment>
<evidence type="ECO:0000256" key="1">
    <source>
        <dbReference type="ARBA" id="ARBA00004429"/>
    </source>
</evidence>
<dbReference type="NCBIfam" id="TIGR02139">
    <property type="entry name" value="permease_CysT"/>
    <property type="match status" value="1"/>
</dbReference>
<keyword evidence="13" id="KW-1185">Reference proteome</keyword>
<feature type="transmembrane region" description="Helical" evidence="10">
    <location>
        <begin position="289"/>
        <end position="315"/>
    </location>
</feature>
<dbReference type="PANTHER" id="PTHR30406:SF1">
    <property type="entry name" value="SULFATE TRANSPORT SYSTEM PERMEASE PROTEIN CYSW"/>
    <property type="match status" value="1"/>
</dbReference>
<dbReference type="PROSITE" id="PS50928">
    <property type="entry name" value="ABC_TM1"/>
    <property type="match status" value="2"/>
</dbReference>
<protein>
    <recommendedName>
        <fullName evidence="11">ABC transmembrane type-1 domain-containing protein</fullName>
    </recommendedName>
</protein>
<evidence type="ECO:0000256" key="2">
    <source>
        <dbReference type="ARBA" id="ARBA00004446"/>
    </source>
</evidence>
<dbReference type="CDD" id="cd06261">
    <property type="entry name" value="TM_PBP2"/>
    <property type="match status" value="2"/>
</dbReference>
<evidence type="ECO:0000256" key="3">
    <source>
        <dbReference type="ARBA" id="ARBA00022448"/>
    </source>
</evidence>
<keyword evidence="8" id="KW-0764">Sulfate transport</keyword>
<evidence type="ECO:0000256" key="7">
    <source>
        <dbReference type="ARBA" id="ARBA00022989"/>
    </source>
</evidence>
<evidence type="ECO:0000256" key="6">
    <source>
        <dbReference type="ARBA" id="ARBA00022692"/>
    </source>
</evidence>
<evidence type="ECO:0000256" key="10">
    <source>
        <dbReference type="SAM" id="Phobius"/>
    </source>
</evidence>
<feature type="transmembrane region" description="Helical" evidence="10">
    <location>
        <begin position="146"/>
        <end position="164"/>
    </location>
</feature>
<keyword evidence="6 10" id="KW-0812">Transmembrane</keyword>
<evidence type="ECO:0000256" key="4">
    <source>
        <dbReference type="ARBA" id="ARBA00022475"/>
    </source>
</evidence>
<feature type="transmembrane region" description="Helical" evidence="10">
    <location>
        <begin position="20"/>
        <end position="44"/>
    </location>
</feature>
<feature type="non-terminal residue" evidence="12">
    <location>
        <position position="512"/>
    </location>
</feature>
<evidence type="ECO:0000256" key="5">
    <source>
        <dbReference type="ARBA" id="ARBA00022519"/>
    </source>
</evidence>
<feature type="transmembrane region" description="Helical" evidence="10">
    <location>
        <begin position="90"/>
        <end position="114"/>
    </location>
</feature>
<feature type="non-terminal residue" evidence="12">
    <location>
        <position position="1"/>
    </location>
</feature>
<keyword evidence="9 10" id="KW-0472">Membrane</keyword>
<dbReference type="GO" id="GO:0005886">
    <property type="term" value="C:plasma membrane"/>
    <property type="evidence" value="ECO:0007669"/>
    <property type="project" value="UniProtKB-SubCell"/>
</dbReference>
<dbReference type="NCBIfam" id="TIGR00969">
    <property type="entry name" value="3a0106s02"/>
    <property type="match status" value="2"/>
</dbReference>
<gene>
    <name evidence="12" type="ORF">GWI33_011475</name>
</gene>
<feature type="transmembrane region" description="Helical" evidence="10">
    <location>
        <begin position="56"/>
        <end position="78"/>
    </location>
</feature>
<evidence type="ECO:0000313" key="13">
    <source>
        <dbReference type="Proteomes" id="UP000625711"/>
    </source>
</evidence>
<dbReference type="FunFam" id="1.10.3720.10:FF:000004">
    <property type="entry name" value="Sulfate transport system permease protein CysT"/>
    <property type="match status" value="1"/>
</dbReference>
<keyword evidence="4" id="KW-1003">Cell membrane</keyword>
<name>A0A834M8D5_RHYFE</name>
<keyword evidence="5" id="KW-0997">Cell inner membrane</keyword>
<dbReference type="GO" id="GO:0015419">
    <property type="term" value="F:ABC-type sulfate transporter activity"/>
    <property type="evidence" value="ECO:0007669"/>
    <property type="project" value="InterPro"/>
</dbReference>
<dbReference type="PANTHER" id="PTHR30406">
    <property type="entry name" value="SULFATE TRANSPORT SYSTEM PERMEASE PROTEIN"/>
    <property type="match status" value="1"/>
</dbReference>
<proteinExistence type="predicted"/>
<dbReference type="InterPro" id="IPR035906">
    <property type="entry name" value="MetI-like_sf"/>
</dbReference>
<dbReference type="NCBIfam" id="TIGR02140">
    <property type="entry name" value="permease_CysW"/>
    <property type="match status" value="1"/>
</dbReference>
<dbReference type="OrthoDB" id="10066224at2759"/>
<accession>A0A834M8D5</accession>
<dbReference type="Gene3D" id="1.10.3720.10">
    <property type="entry name" value="MetI-like"/>
    <property type="match status" value="2"/>
</dbReference>
<keyword evidence="7 10" id="KW-1133">Transmembrane helix</keyword>
<keyword evidence="3" id="KW-0813">Transport</keyword>
<dbReference type="InterPro" id="IPR011866">
    <property type="entry name" value="CysW_permease"/>
</dbReference>
<dbReference type="AlphaFoldDB" id="A0A834M8D5"/>
<feature type="domain" description="ABC transmembrane type-1" evidence="11">
    <location>
        <begin position="292"/>
        <end position="495"/>
    </location>
</feature>
<feature type="domain" description="ABC transmembrane type-1" evidence="11">
    <location>
        <begin position="18"/>
        <end position="266"/>
    </location>
</feature>
<feature type="transmembrane region" description="Helical" evidence="10">
    <location>
        <begin position="368"/>
        <end position="388"/>
    </location>
</feature>